<name>A0A9N9A4X3_9GLOM</name>
<reference evidence="1" key="1">
    <citation type="submission" date="2021-06" db="EMBL/GenBank/DDBJ databases">
        <authorList>
            <person name="Kallberg Y."/>
            <person name="Tangrot J."/>
            <person name="Rosling A."/>
        </authorList>
    </citation>
    <scope>NUCLEOTIDE SEQUENCE</scope>
    <source>
        <strain evidence="1">FL130A</strain>
    </source>
</reference>
<protein>
    <submittedName>
        <fullName evidence="1">1947_t:CDS:1</fullName>
    </submittedName>
</protein>
<proteinExistence type="predicted"/>
<sequence>MLRTNKHINSAYSPTVSGSKATYFFNFGSNVVKFTDSNSQTDPIVIWIHETCLEWLKEKLQHYSSDAPVPIFQEPSKIIVQEIMSKLRGAHLNLDGISQVQINICAGHVFFIHKINDRIEYDGQEFFQQLPLFLEISIEIQSVHPVLRHSSCQVAVALEILQDNNNNNLPELLTEEMPTNSLGALWRNIGTTNHPALQP</sequence>
<keyword evidence="2" id="KW-1185">Reference proteome</keyword>
<evidence type="ECO:0000313" key="1">
    <source>
        <dbReference type="EMBL" id="CAG8517739.1"/>
    </source>
</evidence>
<evidence type="ECO:0000313" key="2">
    <source>
        <dbReference type="Proteomes" id="UP000789508"/>
    </source>
</evidence>
<accession>A0A9N9A4X3</accession>
<comment type="caution">
    <text evidence="1">The sequence shown here is derived from an EMBL/GenBank/DDBJ whole genome shotgun (WGS) entry which is preliminary data.</text>
</comment>
<organism evidence="1 2">
    <name type="scientific">Ambispora leptoticha</name>
    <dbReference type="NCBI Taxonomy" id="144679"/>
    <lineage>
        <taxon>Eukaryota</taxon>
        <taxon>Fungi</taxon>
        <taxon>Fungi incertae sedis</taxon>
        <taxon>Mucoromycota</taxon>
        <taxon>Glomeromycotina</taxon>
        <taxon>Glomeromycetes</taxon>
        <taxon>Archaeosporales</taxon>
        <taxon>Ambisporaceae</taxon>
        <taxon>Ambispora</taxon>
    </lineage>
</organism>
<dbReference type="Proteomes" id="UP000789508">
    <property type="component" value="Unassembled WGS sequence"/>
</dbReference>
<dbReference type="AlphaFoldDB" id="A0A9N9A4X3"/>
<dbReference type="OrthoDB" id="5590091at2759"/>
<gene>
    <name evidence="1" type="ORF">ALEPTO_LOCUS4303</name>
</gene>
<dbReference type="EMBL" id="CAJVPS010000971">
    <property type="protein sequence ID" value="CAG8517739.1"/>
    <property type="molecule type" value="Genomic_DNA"/>
</dbReference>